<feature type="compositionally biased region" description="Low complexity" evidence="1">
    <location>
        <begin position="91"/>
        <end position="101"/>
    </location>
</feature>
<protein>
    <submittedName>
        <fullName evidence="3">Uncharacterized protein</fullName>
    </submittedName>
</protein>
<proteinExistence type="predicted"/>
<evidence type="ECO:0000313" key="3">
    <source>
        <dbReference type="EMBL" id="CAA9269133.1"/>
    </source>
</evidence>
<keyword evidence="2" id="KW-0812">Transmembrane</keyword>
<name>A0A6J4J7K3_9ACTN</name>
<gene>
    <name evidence="3" type="ORF">AVDCRST_MAG10-3132</name>
</gene>
<organism evidence="3">
    <name type="scientific">uncultured Acidimicrobiales bacterium</name>
    <dbReference type="NCBI Taxonomy" id="310071"/>
    <lineage>
        <taxon>Bacteria</taxon>
        <taxon>Bacillati</taxon>
        <taxon>Actinomycetota</taxon>
        <taxon>Acidimicrobiia</taxon>
        <taxon>Acidimicrobiales</taxon>
        <taxon>environmental samples</taxon>
    </lineage>
</organism>
<evidence type="ECO:0000256" key="2">
    <source>
        <dbReference type="SAM" id="Phobius"/>
    </source>
</evidence>
<evidence type="ECO:0000256" key="1">
    <source>
        <dbReference type="SAM" id="MobiDB-lite"/>
    </source>
</evidence>
<reference evidence="3" key="1">
    <citation type="submission" date="2020-02" db="EMBL/GenBank/DDBJ databases">
        <authorList>
            <person name="Meier V. D."/>
        </authorList>
    </citation>
    <scope>NUCLEOTIDE SEQUENCE</scope>
    <source>
        <strain evidence="3">AVDCRST_MAG10</strain>
    </source>
</reference>
<keyword evidence="2" id="KW-0472">Membrane</keyword>
<dbReference type="EMBL" id="CADCTB010000194">
    <property type="protein sequence ID" value="CAA9269133.1"/>
    <property type="molecule type" value="Genomic_DNA"/>
</dbReference>
<sequence length="156" mass="15896">MSHNTTAARSAEPTAILQMPKHRSPRRRPGLGAVVATVAVVGAGILAFSRTGEDTRTVRSEDLGAATTVTAPAATTAPAARGGESPPTTPVTPTTRLTATTVPPPATTLPERLSADSRLRLDGVGPVRVGMTLKEASAAAGVPIRLMDTPSDPGCR</sequence>
<accession>A0A6J4J7K3</accession>
<feature type="region of interest" description="Disordered" evidence="1">
    <location>
        <begin position="52"/>
        <end position="110"/>
    </location>
</feature>
<feature type="region of interest" description="Disordered" evidence="1">
    <location>
        <begin position="1"/>
        <end position="30"/>
    </location>
</feature>
<feature type="compositionally biased region" description="Low complexity" evidence="1">
    <location>
        <begin position="65"/>
        <end position="80"/>
    </location>
</feature>
<feature type="compositionally biased region" description="Basic and acidic residues" evidence="1">
    <location>
        <begin position="52"/>
        <end position="62"/>
    </location>
</feature>
<feature type="compositionally biased region" description="Basic residues" evidence="1">
    <location>
        <begin position="20"/>
        <end position="29"/>
    </location>
</feature>
<feature type="non-terminal residue" evidence="3">
    <location>
        <position position="156"/>
    </location>
</feature>
<feature type="transmembrane region" description="Helical" evidence="2">
    <location>
        <begin position="29"/>
        <end position="49"/>
    </location>
</feature>
<dbReference type="AlphaFoldDB" id="A0A6J4J7K3"/>
<keyword evidence="2" id="KW-1133">Transmembrane helix</keyword>